<evidence type="ECO:0000256" key="1">
    <source>
        <dbReference type="ARBA" id="ARBA00023015"/>
    </source>
</evidence>
<dbReference type="PANTHER" id="PTHR30055:SF230">
    <property type="entry name" value="TRANSCRIPTIONAL REGULATORY PROTEIN (PROBABLY TETR-FAMILY)-RELATED"/>
    <property type="match status" value="1"/>
</dbReference>
<evidence type="ECO:0000256" key="4">
    <source>
        <dbReference type="PROSITE-ProRule" id="PRU00335"/>
    </source>
</evidence>
<dbReference type="GO" id="GO:0003700">
    <property type="term" value="F:DNA-binding transcription factor activity"/>
    <property type="evidence" value="ECO:0007669"/>
    <property type="project" value="TreeGrafter"/>
</dbReference>
<dbReference type="EMBL" id="FNIM01000008">
    <property type="protein sequence ID" value="SDN61645.1"/>
    <property type="molecule type" value="Genomic_DNA"/>
</dbReference>
<keyword evidence="1" id="KW-0805">Transcription regulation</keyword>
<dbReference type="InterPro" id="IPR009057">
    <property type="entry name" value="Homeodomain-like_sf"/>
</dbReference>
<dbReference type="PANTHER" id="PTHR30055">
    <property type="entry name" value="HTH-TYPE TRANSCRIPTIONAL REGULATOR RUTR"/>
    <property type="match status" value="1"/>
</dbReference>
<dbReference type="Gene3D" id="1.10.357.10">
    <property type="entry name" value="Tetracycline Repressor, domain 2"/>
    <property type="match status" value="1"/>
</dbReference>
<dbReference type="Pfam" id="PF16859">
    <property type="entry name" value="TetR_C_11"/>
    <property type="match status" value="1"/>
</dbReference>
<evidence type="ECO:0000256" key="2">
    <source>
        <dbReference type="ARBA" id="ARBA00023125"/>
    </source>
</evidence>
<dbReference type="PRINTS" id="PR00455">
    <property type="entry name" value="HTHTETR"/>
</dbReference>
<evidence type="ECO:0000313" key="8">
    <source>
        <dbReference type="Proteomes" id="UP000198541"/>
    </source>
</evidence>
<sequence length="220" mass="23609">MADKPDDGDEADLRSAARADTARRRSVGRGGRPRDAALDRRILQETFSLLTEKGLHGLRADQVAARAGVPKSTIYRRWSSLAELAVDAVDAALGPREFPPGEDPLEDLVHIVIHTWQLLMRPPLTTALPGLGMELAGHPQAAAAYRERVIAPLRNGAIDAIARAVAAGQWDGPDPDTAVDMLVGTFVYRLAYLGQAPELDEVFRVAEIVAGSPLPGSDKP</sequence>
<gene>
    <name evidence="7" type="ORF">SAMN05216355_10838</name>
</gene>
<dbReference type="RefSeq" id="WP_245690551.1">
    <property type="nucleotide sequence ID" value="NZ_FNIM01000008.1"/>
</dbReference>
<dbReference type="SUPFAM" id="SSF48498">
    <property type="entry name" value="Tetracyclin repressor-like, C-terminal domain"/>
    <property type="match status" value="1"/>
</dbReference>
<dbReference type="Pfam" id="PF00440">
    <property type="entry name" value="TetR_N"/>
    <property type="match status" value="1"/>
</dbReference>
<proteinExistence type="predicted"/>
<keyword evidence="8" id="KW-1185">Reference proteome</keyword>
<dbReference type="InterPro" id="IPR036271">
    <property type="entry name" value="Tet_transcr_reg_TetR-rel_C_sf"/>
</dbReference>
<accession>A0A1H0CUX9</accession>
<dbReference type="InterPro" id="IPR001647">
    <property type="entry name" value="HTH_TetR"/>
</dbReference>
<evidence type="ECO:0000256" key="3">
    <source>
        <dbReference type="ARBA" id="ARBA00023163"/>
    </source>
</evidence>
<feature type="compositionally biased region" description="Basic and acidic residues" evidence="5">
    <location>
        <begin position="1"/>
        <end position="23"/>
    </location>
</feature>
<reference evidence="8" key="1">
    <citation type="submission" date="2016-10" db="EMBL/GenBank/DDBJ databases">
        <authorList>
            <person name="Varghese N."/>
            <person name="Submissions S."/>
        </authorList>
    </citation>
    <scope>NUCLEOTIDE SEQUENCE [LARGE SCALE GENOMIC DNA]</scope>
    <source>
        <strain evidence="8">DSM 27982</strain>
    </source>
</reference>
<protein>
    <submittedName>
        <fullName evidence="7">DNA-binding transcriptional regulator, AcrR family</fullName>
    </submittedName>
</protein>
<dbReference type="GO" id="GO:0000976">
    <property type="term" value="F:transcription cis-regulatory region binding"/>
    <property type="evidence" value="ECO:0007669"/>
    <property type="project" value="TreeGrafter"/>
</dbReference>
<dbReference type="InterPro" id="IPR011075">
    <property type="entry name" value="TetR_C"/>
</dbReference>
<dbReference type="SUPFAM" id="SSF46689">
    <property type="entry name" value="Homeodomain-like"/>
    <property type="match status" value="1"/>
</dbReference>
<dbReference type="STRING" id="332524.SAMN04487766_104127"/>
<name>A0A1H0CUX9_9ACTO</name>
<dbReference type="Gene3D" id="1.10.10.60">
    <property type="entry name" value="Homeodomain-like"/>
    <property type="match status" value="1"/>
</dbReference>
<dbReference type="InterPro" id="IPR050109">
    <property type="entry name" value="HTH-type_TetR-like_transc_reg"/>
</dbReference>
<keyword evidence="3" id="KW-0804">Transcription</keyword>
<dbReference type="PROSITE" id="PS50977">
    <property type="entry name" value="HTH_TETR_2"/>
    <property type="match status" value="1"/>
</dbReference>
<feature type="domain" description="HTH tetR-type" evidence="6">
    <location>
        <begin position="36"/>
        <end position="96"/>
    </location>
</feature>
<feature type="region of interest" description="Disordered" evidence="5">
    <location>
        <begin position="1"/>
        <end position="33"/>
    </location>
</feature>
<evidence type="ECO:0000256" key="5">
    <source>
        <dbReference type="SAM" id="MobiDB-lite"/>
    </source>
</evidence>
<organism evidence="7 8">
    <name type="scientific">Actinomyces ruminicola</name>
    <dbReference type="NCBI Taxonomy" id="332524"/>
    <lineage>
        <taxon>Bacteria</taxon>
        <taxon>Bacillati</taxon>
        <taxon>Actinomycetota</taxon>
        <taxon>Actinomycetes</taxon>
        <taxon>Actinomycetales</taxon>
        <taxon>Actinomycetaceae</taxon>
        <taxon>Actinomyces</taxon>
    </lineage>
</organism>
<dbReference type="Proteomes" id="UP000198541">
    <property type="component" value="Unassembled WGS sequence"/>
</dbReference>
<keyword evidence="2 4" id="KW-0238">DNA-binding</keyword>
<evidence type="ECO:0000313" key="7">
    <source>
        <dbReference type="EMBL" id="SDN61645.1"/>
    </source>
</evidence>
<feature type="DNA-binding region" description="H-T-H motif" evidence="4">
    <location>
        <begin position="59"/>
        <end position="78"/>
    </location>
</feature>
<evidence type="ECO:0000259" key="6">
    <source>
        <dbReference type="PROSITE" id="PS50977"/>
    </source>
</evidence>
<dbReference type="AlphaFoldDB" id="A0A1H0CUX9"/>